<evidence type="ECO:0000256" key="4">
    <source>
        <dbReference type="ARBA" id="ARBA00022825"/>
    </source>
</evidence>
<dbReference type="PRINTS" id="PR00722">
    <property type="entry name" value="CHYMOTRYPSIN"/>
</dbReference>
<dbReference type="CDD" id="cd00190">
    <property type="entry name" value="Tryp_SPc"/>
    <property type="match status" value="1"/>
</dbReference>
<dbReference type="InterPro" id="IPR018114">
    <property type="entry name" value="TRYPSIN_HIS"/>
</dbReference>
<keyword evidence="5" id="KW-1015">Disulfide bond</keyword>
<feature type="signal peptide" evidence="7">
    <location>
        <begin position="1"/>
        <end position="22"/>
    </location>
</feature>
<dbReference type="AlphaFoldDB" id="E0VFA9"/>
<evidence type="ECO:0000256" key="2">
    <source>
        <dbReference type="ARBA" id="ARBA00022670"/>
    </source>
</evidence>
<dbReference type="Gene3D" id="2.40.10.10">
    <property type="entry name" value="Trypsin-like serine proteases"/>
    <property type="match status" value="1"/>
</dbReference>
<evidence type="ECO:0000313" key="9">
    <source>
        <dbReference type="EMBL" id="EEB12065.1"/>
    </source>
</evidence>
<dbReference type="Pfam" id="PF00089">
    <property type="entry name" value="Trypsin"/>
    <property type="match status" value="1"/>
</dbReference>
<dbReference type="GeneID" id="8236455"/>
<dbReference type="EC" id="3.4.21.4" evidence="9"/>
<evidence type="ECO:0000256" key="7">
    <source>
        <dbReference type="SAM" id="SignalP"/>
    </source>
</evidence>
<name>E0VFA9_PEDHC</name>
<dbReference type="FunCoup" id="E0VFA9">
    <property type="interactions" value="52"/>
</dbReference>
<dbReference type="CTD" id="8236455"/>
<dbReference type="InterPro" id="IPR001254">
    <property type="entry name" value="Trypsin_dom"/>
</dbReference>
<dbReference type="EMBL" id="DS235110">
    <property type="protein sequence ID" value="EEB12065.1"/>
    <property type="molecule type" value="Genomic_DNA"/>
</dbReference>
<keyword evidence="4 6" id="KW-0720">Serine protease</keyword>
<dbReference type="eggNOG" id="KOG3627">
    <property type="taxonomic scope" value="Eukaryota"/>
</dbReference>
<reference evidence="9" key="1">
    <citation type="submission" date="2007-04" db="EMBL/GenBank/DDBJ databases">
        <title>Annotation of Pediculus humanus corporis strain USDA.</title>
        <authorList>
            <person name="Kirkness E."/>
            <person name="Hannick L."/>
            <person name="Hass B."/>
            <person name="Bruggner R."/>
            <person name="Lawson D."/>
            <person name="Bidwell S."/>
            <person name="Joardar V."/>
            <person name="Caler E."/>
            <person name="Walenz B."/>
            <person name="Inman J."/>
            <person name="Schobel S."/>
            <person name="Galinsky K."/>
            <person name="Amedeo P."/>
            <person name="Strausberg R."/>
        </authorList>
    </citation>
    <scope>NUCLEOTIDE SEQUENCE</scope>
    <source>
        <strain evidence="9">USDA</strain>
    </source>
</reference>
<evidence type="ECO:0000256" key="6">
    <source>
        <dbReference type="RuleBase" id="RU363034"/>
    </source>
</evidence>
<dbReference type="SUPFAM" id="SSF50494">
    <property type="entry name" value="Trypsin-like serine proteases"/>
    <property type="match status" value="1"/>
</dbReference>
<sequence length="256" mass="28098">MAFNMSIIIIMCCAVIISAASGEPVNLPQRRIVGGTKTDIDKIPYQLALEWKGHQFCAATIISPLYAVSASHCLHRFRPNDIIVRTGSTNRENGGKTYKVKKFYLNPKYNKTKIDYDVALIELKSPIDFDLNSQPISVTDKEPVSGQTVLVSGWGSLQERGQASANLQSLEITIIDRDQCKTSYEKLEEITSRMICAGSPGFDSCKGDSGGPVVINKTLVGVISWGKGCGREGYPGVYTNIANEEIRDFIRKITGI</sequence>
<organism>
    <name type="scientific">Pediculus humanus subsp. corporis</name>
    <name type="common">Body louse</name>
    <dbReference type="NCBI Taxonomy" id="121224"/>
    <lineage>
        <taxon>Eukaryota</taxon>
        <taxon>Metazoa</taxon>
        <taxon>Ecdysozoa</taxon>
        <taxon>Arthropoda</taxon>
        <taxon>Hexapoda</taxon>
        <taxon>Insecta</taxon>
        <taxon>Pterygota</taxon>
        <taxon>Neoptera</taxon>
        <taxon>Paraneoptera</taxon>
        <taxon>Psocodea</taxon>
        <taxon>Troctomorpha</taxon>
        <taxon>Phthiraptera</taxon>
        <taxon>Anoplura</taxon>
        <taxon>Pediculidae</taxon>
        <taxon>Pediculus</taxon>
    </lineage>
</organism>
<gene>
    <name evidence="10" type="primary">8236455</name>
    <name evidence="9" type="ORF">Phum_PHUM153450</name>
</gene>
<dbReference type="PANTHER" id="PTHR24276:SF91">
    <property type="entry name" value="AT26814P-RELATED"/>
    <property type="match status" value="1"/>
</dbReference>
<dbReference type="HOGENOM" id="CLU_006842_7_1_1"/>
<dbReference type="Proteomes" id="UP000009046">
    <property type="component" value="Unassembled WGS sequence"/>
</dbReference>
<keyword evidence="2 6" id="KW-0645">Protease</keyword>
<evidence type="ECO:0000256" key="1">
    <source>
        <dbReference type="ARBA" id="ARBA00007664"/>
    </source>
</evidence>
<dbReference type="VEuPathDB" id="VectorBase:PHUM153450"/>
<keyword evidence="3 6" id="KW-0378">Hydrolase</keyword>
<dbReference type="InParanoid" id="E0VFA9"/>
<dbReference type="EMBL" id="AAZO01001788">
    <property type="status" value="NOT_ANNOTATED_CDS"/>
    <property type="molecule type" value="Genomic_DNA"/>
</dbReference>
<evidence type="ECO:0000313" key="10">
    <source>
        <dbReference type="EnsemblMetazoa" id="PHUM153450-PA"/>
    </source>
</evidence>
<feature type="chain" id="PRO_5011412519" evidence="7">
    <location>
        <begin position="23"/>
        <end position="256"/>
    </location>
</feature>
<dbReference type="OMA" id="RRWINRF"/>
<dbReference type="InterPro" id="IPR043504">
    <property type="entry name" value="Peptidase_S1_PA_chymotrypsin"/>
</dbReference>
<dbReference type="PROSITE" id="PS50240">
    <property type="entry name" value="TRYPSIN_DOM"/>
    <property type="match status" value="1"/>
</dbReference>
<proteinExistence type="inferred from homology"/>
<dbReference type="EnsemblMetazoa" id="PHUM153450-RA">
    <property type="protein sequence ID" value="PHUM153450-PA"/>
    <property type="gene ID" value="PHUM153450"/>
</dbReference>
<dbReference type="PROSITE" id="PS00135">
    <property type="entry name" value="TRYPSIN_SER"/>
    <property type="match status" value="1"/>
</dbReference>
<feature type="domain" description="Peptidase S1" evidence="8">
    <location>
        <begin position="32"/>
        <end position="255"/>
    </location>
</feature>
<dbReference type="PANTHER" id="PTHR24276">
    <property type="entry name" value="POLYSERASE-RELATED"/>
    <property type="match status" value="1"/>
</dbReference>
<evidence type="ECO:0000259" key="8">
    <source>
        <dbReference type="PROSITE" id="PS50240"/>
    </source>
</evidence>
<evidence type="ECO:0000313" key="11">
    <source>
        <dbReference type="Proteomes" id="UP000009046"/>
    </source>
</evidence>
<keyword evidence="11" id="KW-1185">Reference proteome</keyword>
<dbReference type="SMR" id="E0VFA9"/>
<dbReference type="GO" id="GO:0006508">
    <property type="term" value="P:proteolysis"/>
    <property type="evidence" value="ECO:0007669"/>
    <property type="project" value="UniProtKB-KW"/>
</dbReference>
<dbReference type="STRING" id="121224.E0VFA9"/>
<reference evidence="9" key="2">
    <citation type="submission" date="2007-04" db="EMBL/GenBank/DDBJ databases">
        <title>The genome of the human body louse.</title>
        <authorList>
            <consortium name="The Human Body Louse Genome Consortium"/>
            <person name="Kirkness E."/>
            <person name="Walenz B."/>
            <person name="Hass B."/>
            <person name="Bruggner R."/>
            <person name="Strausberg R."/>
        </authorList>
    </citation>
    <scope>NUCLEOTIDE SEQUENCE</scope>
    <source>
        <strain evidence="9">USDA</strain>
    </source>
</reference>
<dbReference type="FunFam" id="2.40.10.10:FF:000034">
    <property type="entry name" value="Eupolytin"/>
    <property type="match status" value="1"/>
</dbReference>
<accession>E0VFA9</accession>
<dbReference type="InterPro" id="IPR033116">
    <property type="entry name" value="TRYPSIN_SER"/>
</dbReference>
<dbReference type="InterPro" id="IPR001314">
    <property type="entry name" value="Peptidase_S1A"/>
</dbReference>
<dbReference type="PROSITE" id="PS00134">
    <property type="entry name" value="TRYPSIN_HIS"/>
    <property type="match status" value="1"/>
</dbReference>
<dbReference type="SMART" id="SM00020">
    <property type="entry name" value="Tryp_SPc"/>
    <property type="match status" value="1"/>
</dbReference>
<protein>
    <submittedName>
        <fullName evidence="9">Tripsin-4, putative</fullName>
        <ecNumber evidence="9">3.4.21.4</ecNumber>
    </submittedName>
</protein>
<evidence type="ECO:0000256" key="3">
    <source>
        <dbReference type="ARBA" id="ARBA00022801"/>
    </source>
</evidence>
<dbReference type="RefSeq" id="XP_002424803.1">
    <property type="nucleotide sequence ID" value="XM_002424758.1"/>
</dbReference>
<dbReference type="InterPro" id="IPR009003">
    <property type="entry name" value="Peptidase_S1_PA"/>
</dbReference>
<dbReference type="OrthoDB" id="10059102at2759"/>
<dbReference type="KEGG" id="phu:Phum_PHUM153450"/>
<dbReference type="InterPro" id="IPR050430">
    <property type="entry name" value="Peptidase_S1"/>
</dbReference>
<keyword evidence="7" id="KW-0732">Signal</keyword>
<evidence type="ECO:0000256" key="5">
    <source>
        <dbReference type="ARBA" id="ARBA00023157"/>
    </source>
</evidence>
<dbReference type="GO" id="GO:0004252">
    <property type="term" value="F:serine-type endopeptidase activity"/>
    <property type="evidence" value="ECO:0007669"/>
    <property type="project" value="UniProtKB-EC"/>
</dbReference>
<comment type="similarity">
    <text evidence="1">Belongs to the peptidase S1 family.</text>
</comment>
<reference evidence="10" key="3">
    <citation type="submission" date="2021-02" db="UniProtKB">
        <authorList>
            <consortium name="EnsemblMetazoa"/>
        </authorList>
    </citation>
    <scope>IDENTIFICATION</scope>
    <source>
        <strain evidence="10">USDA</strain>
    </source>
</reference>